<dbReference type="InterPro" id="IPR011006">
    <property type="entry name" value="CheY-like_superfamily"/>
</dbReference>
<keyword evidence="12" id="KW-1185">Reference proteome</keyword>
<feature type="domain" description="Histidine kinase" evidence="9">
    <location>
        <begin position="884"/>
        <end position="1105"/>
    </location>
</feature>
<proteinExistence type="predicted"/>
<dbReference type="RefSeq" id="WP_346760812.1">
    <property type="nucleotide sequence ID" value="NZ_JAUJEB010000006.1"/>
</dbReference>
<accession>A0ABT8LCK1</accession>
<evidence type="ECO:0000256" key="5">
    <source>
        <dbReference type="ARBA" id="ARBA00023125"/>
    </source>
</evidence>
<evidence type="ECO:0000256" key="7">
    <source>
        <dbReference type="PROSITE-ProRule" id="PRU00169"/>
    </source>
</evidence>
<evidence type="ECO:0000256" key="1">
    <source>
        <dbReference type="ARBA" id="ARBA00000085"/>
    </source>
</evidence>
<dbReference type="PROSITE" id="PS50110">
    <property type="entry name" value="RESPONSE_REGULATORY"/>
    <property type="match status" value="1"/>
</dbReference>
<dbReference type="Pfam" id="PF00512">
    <property type="entry name" value="HisKA"/>
    <property type="match status" value="1"/>
</dbReference>
<comment type="caution">
    <text evidence="11">The sequence shown here is derived from an EMBL/GenBank/DDBJ whole genome shotgun (WGS) entry which is preliminary data.</text>
</comment>
<dbReference type="PRINTS" id="PR00344">
    <property type="entry name" value="BCTRLSENSOR"/>
</dbReference>
<dbReference type="InterPro" id="IPR001789">
    <property type="entry name" value="Sig_transdc_resp-reg_receiver"/>
</dbReference>
<dbReference type="SMART" id="SM00388">
    <property type="entry name" value="HisKA"/>
    <property type="match status" value="1"/>
</dbReference>
<evidence type="ECO:0000313" key="11">
    <source>
        <dbReference type="EMBL" id="MDN5215482.1"/>
    </source>
</evidence>
<dbReference type="SUPFAM" id="SSF55874">
    <property type="entry name" value="ATPase domain of HSP90 chaperone/DNA topoisomerase II/histidine kinase"/>
    <property type="match status" value="1"/>
</dbReference>
<evidence type="ECO:0000256" key="6">
    <source>
        <dbReference type="ARBA" id="ARBA00023163"/>
    </source>
</evidence>
<evidence type="ECO:0000256" key="3">
    <source>
        <dbReference type="ARBA" id="ARBA00022553"/>
    </source>
</evidence>
<dbReference type="Gene3D" id="3.40.50.2300">
    <property type="match status" value="1"/>
</dbReference>
<evidence type="ECO:0000313" key="12">
    <source>
        <dbReference type="Proteomes" id="UP001172083"/>
    </source>
</evidence>
<dbReference type="InterPro" id="IPR013783">
    <property type="entry name" value="Ig-like_fold"/>
</dbReference>
<dbReference type="SMART" id="SM00342">
    <property type="entry name" value="HTH_ARAC"/>
    <property type="match status" value="1"/>
</dbReference>
<dbReference type="InterPro" id="IPR005467">
    <property type="entry name" value="His_kinase_dom"/>
</dbReference>
<dbReference type="PROSITE" id="PS00041">
    <property type="entry name" value="HTH_ARAC_FAMILY_1"/>
    <property type="match status" value="1"/>
</dbReference>
<dbReference type="SUPFAM" id="SSF47384">
    <property type="entry name" value="Homodimeric domain of signal transducing histidine kinase"/>
    <property type="match status" value="1"/>
</dbReference>
<dbReference type="InterPro" id="IPR018062">
    <property type="entry name" value="HTH_AraC-typ_CS"/>
</dbReference>
<dbReference type="Proteomes" id="UP001172083">
    <property type="component" value="Unassembled WGS sequence"/>
</dbReference>
<dbReference type="InterPro" id="IPR003594">
    <property type="entry name" value="HATPase_dom"/>
</dbReference>
<dbReference type="Gene3D" id="2.60.40.10">
    <property type="entry name" value="Immunoglobulins"/>
    <property type="match status" value="1"/>
</dbReference>
<dbReference type="Pfam" id="PF07494">
    <property type="entry name" value="Reg_prop"/>
    <property type="match status" value="7"/>
</dbReference>
<dbReference type="PROSITE" id="PS50109">
    <property type="entry name" value="HIS_KIN"/>
    <property type="match status" value="1"/>
</dbReference>
<evidence type="ECO:0000259" key="8">
    <source>
        <dbReference type="PROSITE" id="PS01124"/>
    </source>
</evidence>
<dbReference type="InterPro" id="IPR011123">
    <property type="entry name" value="Y_Y_Y"/>
</dbReference>
<evidence type="ECO:0000256" key="4">
    <source>
        <dbReference type="ARBA" id="ARBA00023015"/>
    </source>
</evidence>
<dbReference type="CDD" id="cd17574">
    <property type="entry name" value="REC_OmpR"/>
    <property type="match status" value="1"/>
</dbReference>
<dbReference type="CDD" id="cd00146">
    <property type="entry name" value="PKD"/>
    <property type="match status" value="1"/>
</dbReference>
<keyword evidence="6" id="KW-0804">Transcription</keyword>
<dbReference type="Gene3D" id="1.10.287.130">
    <property type="match status" value="1"/>
</dbReference>
<dbReference type="InterPro" id="IPR009057">
    <property type="entry name" value="Homeodomain-like_sf"/>
</dbReference>
<dbReference type="InterPro" id="IPR011110">
    <property type="entry name" value="Reg_prop"/>
</dbReference>
<dbReference type="Gene3D" id="3.30.565.10">
    <property type="entry name" value="Histidine kinase-like ATPase, C-terminal domain"/>
    <property type="match status" value="1"/>
</dbReference>
<evidence type="ECO:0000256" key="2">
    <source>
        <dbReference type="ARBA" id="ARBA00012438"/>
    </source>
</evidence>
<dbReference type="EMBL" id="JAUJEB010000006">
    <property type="protein sequence ID" value="MDN5215482.1"/>
    <property type="molecule type" value="Genomic_DNA"/>
</dbReference>
<dbReference type="CDD" id="cd16922">
    <property type="entry name" value="HATPase_EvgS-ArcB-TorS-like"/>
    <property type="match status" value="1"/>
</dbReference>
<feature type="domain" description="HTH araC/xylS-type" evidence="8">
    <location>
        <begin position="1289"/>
        <end position="1388"/>
    </location>
</feature>
<dbReference type="PROSITE" id="PS01124">
    <property type="entry name" value="HTH_ARAC_FAMILY_2"/>
    <property type="match status" value="1"/>
</dbReference>
<dbReference type="SUPFAM" id="SSF63829">
    <property type="entry name" value="Calcium-dependent phosphotriesterase"/>
    <property type="match status" value="3"/>
</dbReference>
<dbReference type="PANTHER" id="PTHR43547:SF2">
    <property type="entry name" value="HYBRID SIGNAL TRANSDUCTION HISTIDINE KINASE C"/>
    <property type="match status" value="1"/>
</dbReference>
<sequence>MFKKCYIFNWLPMLIFGVVSTIVILVGAPAYAQSNDIKFSHLDIEDGLSNNQVNTIIKDRSGFMWFGTMSGLNRFDGYDFKVFRHVAGDSTSLSDSYIEDMLEDRLGRLWIRTRKGLNRYDPKTEKFTCHPNMISKETSINPMVMSSMLCDENGIFWIAFKGSGLYKIFFDEIRDSTKVSIIEHQPGDTSSLHSNNISDIQIDALGNLWLVYPDGILEKLNPRTNKVEYRNNYLSSLYKNKILSYRLFIDSDDDIWICAVDDAKGVFYFNGKNKKFVHLSTKSNHKLSTDIIKGGLAEDDNGRIWIGTDHGGVNILDKLNFNITYLFHDNTNPFSVRQNVINCINKDNTGTIWIGTFKKGISYYREGIFNFKLFRHNASDTNSLPFDDIQCFEEDRHGNLWIGTNGGGLIYFNRERNTFKRYQHDEYDPNSLSSDVIISLELDSNNNLWIGTFYGGLNKFDGEKFTKFRYRNNVNTGIASDKAWRLYEDFKGTLWIGTLGAGLDTLNRETGEFTHFKTAEGNSIHSDFITDFEESQNGDLWIGTSYGIDHYDRKNKKFTHIVTDSNNPNSLSNFNVNCIHENSQGNLWIGTRDGLNFYDKANSSFRVFRTDDGLPDNAILTILEDAKGNLWLATSNGLSNMLLEGIPGTPDFRYRFINYDSQDGLQGREFNVGAAYKTRDGKLFFGGANGMNVLSEEIGLNTKVPKVAFTNFQVFNKSIQVGQELNGRVLLEKSITYADQIALKHSENIFSIEFAVLDFFRPVKNKYAYMLEGFNNDWLITGGDFRKVTYTNLDPGSYTFKVRASNAEGYWSDEIKSLKIVISPPFWKTPLAFVIYGIFITGALLLARTIILERERMKHKLELERQEGERMHELDMIKTRFFTNVSHELRTPLSLIIAPIEKLVKTIHSGDQQRQLIVMQRNAKRLLNLVNQLLDFRKMEVQKFKLNPGNADIIRFIKETSESFIDLSENNDIQFEIKTSMEELVMSFDQDKMEKIIFNLLSNAFKFTPQYGTITISIDVFKAAANQKQLSIKVMDSGIGIPKDKLDKIFDRFFQNTEEGAMMNPGSGIGLALTKEFVELHDGSIYVNSQPNEGSTFIVTIPVTNNGPIHKSQPTSIISKKDDHPNDIFSNKAPSGQVDSQKQVVLLVEDNDDFRFYLKDNLKSNYTIVDVTNGKEGWEKVLEISPKLIVSDIMMPVMDGLELCAKVKGDLRTRHIPIILLSAQAEDNDMIRGYETLADDYITKPFNFEILQSRIKNLIAVRQSLDVHEKVELKPSEIVVKSAEADMVRKITRIIEANIDNVNFSVEELSRELGMSRVNLYKKLLAITNKTPIQYIRHIRLKRAAQLLSQSQMTVAEVAYQVGFNNPKNFAKYFKAAYKILPSKYAKTFMPDSEC</sequence>
<keyword evidence="5" id="KW-0238">DNA-binding</keyword>
<dbReference type="Pfam" id="PF07495">
    <property type="entry name" value="Y_Y_Y"/>
    <property type="match status" value="1"/>
</dbReference>
<dbReference type="PANTHER" id="PTHR43547">
    <property type="entry name" value="TWO-COMPONENT HISTIDINE KINASE"/>
    <property type="match status" value="1"/>
</dbReference>
<dbReference type="Pfam" id="PF12833">
    <property type="entry name" value="HTH_18"/>
    <property type="match status" value="1"/>
</dbReference>
<dbReference type="CDD" id="cd00082">
    <property type="entry name" value="HisKA"/>
    <property type="match status" value="1"/>
</dbReference>
<dbReference type="InterPro" id="IPR036890">
    <property type="entry name" value="HATPase_C_sf"/>
</dbReference>
<dbReference type="InterPro" id="IPR036097">
    <property type="entry name" value="HisK_dim/P_sf"/>
</dbReference>
<dbReference type="SMART" id="SM00387">
    <property type="entry name" value="HATPase_c"/>
    <property type="match status" value="1"/>
</dbReference>
<protein>
    <recommendedName>
        <fullName evidence="2">histidine kinase</fullName>
        <ecNumber evidence="2">2.7.13.3</ecNumber>
    </recommendedName>
</protein>
<dbReference type="InterPro" id="IPR018060">
    <property type="entry name" value="HTH_AraC"/>
</dbReference>
<feature type="modified residue" description="4-aspartylphosphate" evidence="7">
    <location>
        <position position="1192"/>
    </location>
</feature>
<keyword evidence="3 7" id="KW-0597">Phosphoprotein</keyword>
<dbReference type="SUPFAM" id="SSF46689">
    <property type="entry name" value="Homeodomain-like"/>
    <property type="match status" value="1"/>
</dbReference>
<dbReference type="SMART" id="SM00448">
    <property type="entry name" value="REC"/>
    <property type="match status" value="1"/>
</dbReference>
<dbReference type="Gene3D" id="1.10.10.60">
    <property type="entry name" value="Homeodomain-like"/>
    <property type="match status" value="2"/>
</dbReference>
<dbReference type="InterPro" id="IPR015943">
    <property type="entry name" value="WD40/YVTN_repeat-like_dom_sf"/>
</dbReference>
<dbReference type="Pfam" id="PF02518">
    <property type="entry name" value="HATPase_c"/>
    <property type="match status" value="1"/>
</dbReference>
<comment type="catalytic activity">
    <reaction evidence="1">
        <text>ATP + protein L-histidine = ADP + protein N-phospho-L-histidine.</text>
        <dbReference type="EC" id="2.7.13.3"/>
    </reaction>
</comment>
<dbReference type="Gene3D" id="2.130.10.10">
    <property type="entry name" value="YVTN repeat-like/Quinoprotein amine dehydrogenase"/>
    <property type="match status" value="3"/>
</dbReference>
<dbReference type="Pfam" id="PF00072">
    <property type="entry name" value="Response_reg"/>
    <property type="match status" value="1"/>
</dbReference>
<evidence type="ECO:0000259" key="9">
    <source>
        <dbReference type="PROSITE" id="PS50109"/>
    </source>
</evidence>
<dbReference type="InterPro" id="IPR004358">
    <property type="entry name" value="Sig_transdc_His_kin-like_C"/>
</dbReference>
<evidence type="ECO:0000259" key="10">
    <source>
        <dbReference type="PROSITE" id="PS50110"/>
    </source>
</evidence>
<dbReference type="InterPro" id="IPR003661">
    <property type="entry name" value="HisK_dim/P_dom"/>
</dbReference>
<feature type="domain" description="Response regulatory" evidence="10">
    <location>
        <begin position="1144"/>
        <end position="1259"/>
    </location>
</feature>
<reference evidence="11" key="1">
    <citation type="submission" date="2023-06" db="EMBL/GenBank/DDBJ databases">
        <title>Genomic of Agaribacillus aureum.</title>
        <authorList>
            <person name="Wang G."/>
        </authorList>
    </citation>
    <scope>NUCLEOTIDE SEQUENCE</scope>
    <source>
        <strain evidence="11">BMA12</strain>
    </source>
</reference>
<gene>
    <name evidence="11" type="ORF">QQ020_25610</name>
</gene>
<dbReference type="SUPFAM" id="SSF52172">
    <property type="entry name" value="CheY-like"/>
    <property type="match status" value="1"/>
</dbReference>
<organism evidence="11 12">
    <name type="scientific">Agaribacillus aureus</name>
    <dbReference type="NCBI Taxonomy" id="3051825"/>
    <lineage>
        <taxon>Bacteria</taxon>
        <taxon>Pseudomonadati</taxon>
        <taxon>Bacteroidota</taxon>
        <taxon>Cytophagia</taxon>
        <taxon>Cytophagales</taxon>
        <taxon>Splendidivirgaceae</taxon>
        <taxon>Agaribacillus</taxon>
    </lineage>
</organism>
<name>A0ABT8LCK1_9BACT</name>
<dbReference type="EC" id="2.7.13.3" evidence="2"/>
<keyword evidence="4" id="KW-0805">Transcription regulation</keyword>